<gene>
    <name evidence="4" type="ORF">ESZ54_04340</name>
</gene>
<evidence type="ECO:0000256" key="1">
    <source>
        <dbReference type="SAM" id="MobiDB-lite"/>
    </source>
</evidence>
<dbReference type="Gene3D" id="2.170.130.30">
    <property type="match status" value="1"/>
</dbReference>
<feature type="compositionally biased region" description="Low complexity" evidence="1">
    <location>
        <begin position="22"/>
        <end position="32"/>
    </location>
</feature>
<dbReference type="InterPro" id="IPR027954">
    <property type="entry name" value="Transcobalamin-like_C"/>
</dbReference>
<keyword evidence="2" id="KW-0732">Signal</keyword>
<dbReference type="RefSeq" id="WP_136136458.1">
    <property type="nucleotide sequence ID" value="NZ_SDGV01000010.1"/>
</dbReference>
<proteinExistence type="predicted"/>
<dbReference type="EMBL" id="SDGV01000010">
    <property type="protein sequence ID" value="THB61687.1"/>
    <property type="molecule type" value="Genomic_DNA"/>
</dbReference>
<feature type="domain" description="Transcobalamin-like C-terminal" evidence="3">
    <location>
        <begin position="73"/>
        <end position="135"/>
    </location>
</feature>
<evidence type="ECO:0000313" key="5">
    <source>
        <dbReference type="Proteomes" id="UP000310506"/>
    </source>
</evidence>
<feature type="chain" id="PRO_5038786633" evidence="2">
    <location>
        <begin position="20"/>
        <end position="141"/>
    </location>
</feature>
<evidence type="ECO:0000313" key="4">
    <source>
        <dbReference type="EMBL" id="THB61687.1"/>
    </source>
</evidence>
<protein>
    <submittedName>
        <fullName evidence="4">DUF4430 domain-containing protein</fullName>
    </submittedName>
</protein>
<dbReference type="OrthoDB" id="2870483at2"/>
<evidence type="ECO:0000259" key="3">
    <source>
        <dbReference type="Pfam" id="PF14478"/>
    </source>
</evidence>
<keyword evidence="5" id="KW-1185">Reference proteome</keyword>
<evidence type="ECO:0000256" key="2">
    <source>
        <dbReference type="SAM" id="SignalP"/>
    </source>
</evidence>
<sequence length="141" mass="15722">MKKISITITLLLATFSLFGCSSTKNSSSTSKNEQTRQSTTQKIAKEQISVTLTVDGKKHNAKVFESDGSIKMTVLDVTKELYNLKDKNGFVTAIDNLEQDEKASKYWMYSINGKDGTVGANDQTVKNNDKIEWRLAPYGKE</sequence>
<dbReference type="Pfam" id="PF14478">
    <property type="entry name" value="DUF4430"/>
    <property type="match status" value="1"/>
</dbReference>
<dbReference type="AlphaFoldDB" id="A0A4S3B5T2"/>
<dbReference type="Proteomes" id="UP000310506">
    <property type="component" value="Unassembled WGS sequence"/>
</dbReference>
<name>A0A4S3B5T2_9ENTE</name>
<dbReference type="PROSITE" id="PS51257">
    <property type="entry name" value="PROKAR_LIPOPROTEIN"/>
    <property type="match status" value="1"/>
</dbReference>
<feature type="region of interest" description="Disordered" evidence="1">
    <location>
        <begin position="22"/>
        <end position="42"/>
    </location>
</feature>
<organism evidence="4 5">
    <name type="scientific">Vagococcus silagei</name>
    <dbReference type="NCBI Taxonomy" id="2508885"/>
    <lineage>
        <taxon>Bacteria</taxon>
        <taxon>Bacillati</taxon>
        <taxon>Bacillota</taxon>
        <taxon>Bacilli</taxon>
        <taxon>Lactobacillales</taxon>
        <taxon>Enterococcaceae</taxon>
        <taxon>Vagococcus</taxon>
    </lineage>
</organism>
<feature type="signal peptide" evidence="2">
    <location>
        <begin position="1"/>
        <end position="19"/>
    </location>
</feature>
<comment type="caution">
    <text evidence="4">The sequence shown here is derived from an EMBL/GenBank/DDBJ whole genome shotgun (WGS) entry which is preliminary data.</text>
</comment>
<accession>A0A4S3B5T2</accession>
<reference evidence="4 5" key="1">
    <citation type="submission" date="2019-01" db="EMBL/GenBank/DDBJ databases">
        <title>Vagococcus silagei sp. nov. isolated from brewer's grain.</title>
        <authorList>
            <person name="Guu J.-R."/>
        </authorList>
    </citation>
    <scope>NUCLEOTIDE SEQUENCE [LARGE SCALE GENOMIC DNA]</scope>
    <source>
        <strain evidence="4 5">2B-2</strain>
    </source>
</reference>